<dbReference type="CDD" id="cd07302">
    <property type="entry name" value="CHD"/>
    <property type="match status" value="1"/>
</dbReference>
<dbReference type="Gene3D" id="3.30.70.1230">
    <property type="entry name" value="Nucleotide cyclase"/>
    <property type="match status" value="1"/>
</dbReference>
<dbReference type="SUPFAM" id="SSF55073">
    <property type="entry name" value="Nucleotide cyclase"/>
    <property type="match status" value="1"/>
</dbReference>
<dbReference type="PANTHER" id="PTHR43081:SF19">
    <property type="entry name" value="PH-SENSITIVE ADENYLATE CYCLASE RV1264"/>
    <property type="match status" value="1"/>
</dbReference>
<sequence>MATSGPDISLSAEQLLAERKRLETMFKDQFTKFITVMFTDLVDSTKMTESHGDLTSRELIKRHDDIIKTIIHTHHGKLVKTMGDGTMSYFEEAQNAMSAAVAIQKKLQDVNKNKENNIPINVRIGLNYGEGIVEEKDIFGDVVNVAARFEALAQSGEIYLSESVFQALPDKGEFYTRIIKQATLKGKSEPVNVMKLFYKADEIEYDINHIESNPTSGGISVFGIFRVIIFFIIIASIIYALMWSVTFFEKTPEVEDVRSKKHTTQVIKDIKENPITKIRSKTNAKRTA</sequence>
<dbReference type="GO" id="GO:0004016">
    <property type="term" value="F:adenylate cyclase activity"/>
    <property type="evidence" value="ECO:0007669"/>
    <property type="project" value="UniProtKB-ARBA"/>
</dbReference>
<reference evidence="3 4" key="1">
    <citation type="submission" date="2016-10" db="EMBL/GenBank/DDBJ databases">
        <authorList>
            <person name="de Groot N.N."/>
        </authorList>
    </citation>
    <scope>NUCLEOTIDE SEQUENCE [LARGE SCALE GENOMIC DNA]</scope>
    <source>
        <strain evidence="3 4">DSM 6059</strain>
    </source>
</reference>
<dbReference type="InterPro" id="IPR029787">
    <property type="entry name" value="Nucleotide_cyclase"/>
</dbReference>
<keyword evidence="1" id="KW-0812">Transmembrane</keyword>
<dbReference type="GO" id="GO:0035556">
    <property type="term" value="P:intracellular signal transduction"/>
    <property type="evidence" value="ECO:0007669"/>
    <property type="project" value="InterPro"/>
</dbReference>
<name>A0A1I1LGE0_9GAMM</name>
<feature type="domain" description="Guanylate cyclase" evidence="2">
    <location>
        <begin position="35"/>
        <end position="150"/>
    </location>
</feature>
<keyword evidence="4" id="KW-1185">Reference proteome</keyword>
<dbReference type="OrthoDB" id="9806704at2"/>
<dbReference type="EMBL" id="FOLO01000016">
    <property type="protein sequence ID" value="SFC72247.1"/>
    <property type="molecule type" value="Genomic_DNA"/>
</dbReference>
<dbReference type="InterPro" id="IPR001054">
    <property type="entry name" value="A/G_cyclase"/>
</dbReference>
<proteinExistence type="predicted"/>
<feature type="transmembrane region" description="Helical" evidence="1">
    <location>
        <begin position="219"/>
        <end position="241"/>
    </location>
</feature>
<dbReference type="RefSeq" id="WP_091983935.1">
    <property type="nucleotide sequence ID" value="NZ_FOLO01000016.1"/>
</dbReference>
<accession>A0A1I1LGE0</accession>
<dbReference type="AlphaFoldDB" id="A0A1I1LGE0"/>
<dbReference type="Pfam" id="PF00211">
    <property type="entry name" value="Guanylate_cyc"/>
    <property type="match status" value="1"/>
</dbReference>
<dbReference type="PANTHER" id="PTHR43081">
    <property type="entry name" value="ADENYLATE CYCLASE, TERMINAL-DIFFERENTIATION SPECIFIC-RELATED"/>
    <property type="match status" value="1"/>
</dbReference>
<dbReference type="PROSITE" id="PS50125">
    <property type="entry name" value="GUANYLATE_CYCLASE_2"/>
    <property type="match status" value="1"/>
</dbReference>
<gene>
    <name evidence="3" type="ORF">SAMN02745724_02374</name>
</gene>
<dbReference type="SMART" id="SM00044">
    <property type="entry name" value="CYCc"/>
    <property type="match status" value="1"/>
</dbReference>
<keyword evidence="1" id="KW-0472">Membrane</keyword>
<protein>
    <submittedName>
        <fullName evidence="3">Adenylate cyclase, class 3</fullName>
    </submittedName>
</protein>
<evidence type="ECO:0000256" key="1">
    <source>
        <dbReference type="SAM" id="Phobius"/>
    </source>
</evidence>
<organism evidence="3 4">
    <name type="scientific">Pseudoalteromonas denitrificans DSM 6059</name>
    <dbReference type="NCBI Taxonomy" id="1123010"/>
    <lineage>
        <taxon>Bacteria</taxon>
        <taxon>Pseudomonadati</taxon>
        <taxon>Pseudomonadota</taxon>
        <taxon>Gammaproteobacteria</taxon>
        <taxon>Alteromonadales</taxon>
        <taxon>Pseudoalteromonadaceae</taxon>
        <taxon>Pseudoalteromonas</taxon>
    </lineage>
</organism>
<evidence type="ECO:0000313" key="3">
    <source>
        <dbReference type="EMBL" id="SFC72247.1"/>
    </source>
</evidence>
<keyword evidence="1" id="KW-1133">Transmembrane helix</keyword>
<evidence type="ECO:0000313" key="4">
    <source>
        <dbReference type="Proteomes" id="UP000198862"/>
    </source>
</evidence>
<dbReference type="STRING" id="1123010.SAMN02745724_02374"/>
<dbReference type="Proteomes" id="UP000198862">
    <property type="component" value="Unassembled WGS sequence"/>
</dbReference>
<dbReference type="GO" id="GO:0006171">
    <property type="term" value="P:cAMP biosynthetic process"/>
    <property type="evidence" value="ECO:0007669"/>
    <property type="project" value="TreeGrafter"/>
</dbReference>
<evidence type="ECO:0000259" key="2">
    <source>
        <dbReference type="PROSITE" id="PS50125"/>
    </source>
</evidence>
<dbReference type="InterPro" id="IPR050697">
    <property type="entry name" value="Adenylyl/Guanylyl_Cyclase_3/4"/>
</dbReference>